<feature type="signal peptide" evidence="2">
    <location>
        <begin position="1"/>
        <end position="24"/>
    </location>
</feature>
<dbReference type="EMBL" id="JAQQWE010000007">
    <property type="protein sequence ID" value="KAK7946395.1"/>
    <property type="molecule type" value="Genomic_DNA"/>
</dbReference>
<reference evidence="3 4" key="1">
    <citation type="submission" date="2023-01" db="EMBL/GenBank/DDBJ databases">
        <title>Analysis of 21 Apiospora genomes using comparative genomics revels a genus with tremendous synthesis potential of carbohydrate active enzymes and secondary metabolites.</title>
        <authorList>
            <person name="Sorensen T."/>
        </authorList>
    </citation>
    <scope>NUCLEOTIDE SEQUENCE [LARGE SCALE GENOMIC DNA]</scope>
    <source>
        <strain evidence="3 4">CBS 24483</strain>
    </source>
</reference>
<comment type="caution">
    <text evidence="3">The sequence shown here is derived from an EMBL/GenBank/DDBJ whole genome shotgun (WGS) entry which is preliminary data.</text>
</comment>
<protein>
    <submittedName>
        <fullName evidence="3">Uncharacterized protein</fullName>
    </submittedName>
</protein>
<evidence type="ECO:0000256" key="1">
    <source>
        <dbReference type="SAM" id="MobiDB-lite"/>
    </source>
</evidence>
<organism evidence="3 4">
    <name type="scientific">Apiospora aurea</name>
    <dbReference type="NCBI Taxonomy" id="335848"/>
    <lineage>
        <taxon>Eukaryota</taxon>
        <taxon>Fungi</taxon>
        <taxon>Dikarya</taxon>
        <taxon>Ascomycota</taxon>
        <taxon>Pezizomycotina</taxon>
        <taxon>Sordariomycetes</taxon>
        <taxon>Xylariomycetidae</taxon>
        <taxon>Amphisphaeriales</taxon>
        <taxon>Apiosporaceae</taxon>
        <taxon>Apiospora</taxon>
    </lineage>
</organism>
<sequence>MWAKRHNCEDRVSLMLMFVKMWSTLTDVALLTQLRDSGNGLLCDGFSGFCYWCKIVGRNRNTDEDPDASNRLLDVIVHLCGWFVRQEIERVMTHYQRLRPMSQWDMERVWPVANMPTFVTRSNQFYERVRIFREHARNIKSSPSVGLEPSLRRPLPCGQRLDQRALGPASA</sequence>
<name>A0ABR1Q315_9PEZI</name>
<dbReference type="RefSeq" id="XP_066696429.1">
    <property type="nucleotide sequence ID" value="XM_066846938.1"/>
</dbReference>
<feature type="chain" id="PRO_5046185193" evidence="2">
    <location>
        <begin position="25"/>
        <end position="171"/>
    </location>
</feature>
<evidence type="ECO:0000256" key="2">
    <source>
        <dbReference type="SAM" id="SignalP"/>
    </source>
</evidence>
<evidence type="ECO:0000313" key="3">
    <source>
        <dbReference type="EMBL" id="KAK7946395.1"/>
    </source>
</evidence>
<accession>A0ABR1Q315</accession>
<proteinExistence type="predicted"/>
<gene>
    <name evidence="3" type="ORF">PG986_010716</name>
</gene>
<evidence type="ECO:0000313" key="4">
    <source>
        <dbReference type="Proteomes" id="UP001391051"/>
    </source>
</evidence>
<keyword evidence="4" id="KW-1185">Reference proteome</keyword>
<feature type="region of interest" description="Disordered" evidence="1">
    <location>
        <begin position="141"/>
        <end position="171"/>
    </location>
</feature>
<dbReference type="Proteomes" id="UP001391051">
    <property type="component" value="Unassembled WGS sequence"/>
</dbReference>
<dbReference type="GeneID" id="92080000"/>
<keyword evidence="2" id="KW-0732">Signal</keyword>